<proteinExistence type="predicted"/>
<protein>
    <submittedName>
        <fullName evidence="2">Uncharacterized protein</fullName>
    </submittedName>
</protein>
<feature type="transmembrane region" description="Helical" evidence="1">
    <location>
        <begin position="222"/>
        <end position="242"/>
    </location>
</feature>
<feature type="transmembrane region" description="Helical" evidence="1">
    <location>
        <begin position="149"/>
        <end position="167"/>
    </location>
</feature>
<dbReference type="Proteomes" id="UP001143364">
    <property type="component" value="Unassembled WGS sequence"/>
</dbReference>
<dbReference type="RefSeq" id="WP_271203980.1">
    <property type="nucleotide sequence ID" value="NZ_BSFK01000005.1"/>
</dbReference>
<reference evidence="2" key="1">
    <citation type="journal article" date="2014" name="Int. J. Syst. Evol. Microbiol.">
        <title>Complete genome sequence of Corynebacterium casei LMG S-19264T (=DSM 44701T), isolated from a smear-ripened cheese.</title>
        <authorList>
            <consortium name="US DOE Joint Genome Institute (JGI-PGF)"/>
            <person name="Walter F."/>
            <person name="Albersmeier A."/>
            <person name="Kalinowski J."/>
            <person name="Ruckert C."/>
        </authorList>
    </citation>
    <scope>NUCLEOTIDE SEQUENCE</scope>
    <source>
        <strain evidence="2">VKM B-2555</strain>
    </source>
</reference>
<sequence>MTLSSYLALDLSADGPAAGDLIAGVERERGRSTVALSRPGGATAESPGLFTPEMMRWYQAHVAPVRQGALAEARGGFEADRLPSGQPGFLREAELDRVDQSLHENLKSEREAFYTASVGELNAEIARLGADYGHKSAEHGRDAHELKPVRYVAVLVILGLIEGLVNWDSFLKIDWFTPAYALAAFLAVAIGFACSSHYVGLVLKQWSETFSGAAPRHVKREALTRLGFGVLLFSLGMALVYYSRNYLIQIAVERAEALGQPVGFGLYLGLFGAFAANLLFYGVGVAWSYSSHDAVPDFAEERRRLDTLKRRRLRLYGKQLEPRQRQHLLAARKDSEQVERRDAEQRLKLRNYGAHRDRFEQLQTADARALALLEGYRSRLIDAGRGAGLNVTFAYDDPSRPEASTHVDLTPDAYALSPLRLAYR</sequence>
<keyword evidence="1" id="KW-1133">Transmembrane helix</keyword>
<dbReference type="AlphaFoldDB" id="A0A9W6JFF0"/>
<evidence type="ECO:0000313" key="3">
    <source>
        <dbReference type="Proteomes" id="UP001143364"/>
    </source>
</evidence>
<feature type="transmembrane region" description="Helical" evidence="1">
    <location>
        <begin position="179"/>
        <end position="201"/>
    </location>
</feature>
<keyword evidence="1" id="KW-0472">Membrane</keyword>
<dbReference type="EMBL" id="BSFK01000005">
    <property type="protein sequence ID" value="GLK76057.1"/>
    <property type="molecule type" value="Genomic_DNA"/>
</dbReference>
<organism evidence="2 3">
    <name type="scientific">Methylopila jiangsuensis</name>
    <dbReference type="NCBI Taxonomy" id="586230"/>
    <lineage>
        <taxon>Bacteria</taxon>
        <taxon>Pseudomonadati</taxon>
        <taxon>Pseudomonadota</taxon>
        <taxon>Alphaproteobacteria</taxon>
        <taxon>Hyphomicrobiales</taxon>
        <taxon>Methylopilaceae</taxon>
        <taxon>Methylopila</taxon>
    </lineage>
</organism>
<accession>A0A9W6JFF0</accession>
<evidence type="ECO:0000313" key="2">
    <source>
        <dbReference type="EMBL" id="GLK76057.1"/>
    </source>
</evidence>
<comment type="caution">
    <text evidence="2">The sequence shown here is derived from an EMBL/GenBank/DDBJ whole genome shotgun (WGS) entry which is preliminary data.</text>
</comment>
<keyword evidence="3" id="KW-1185">Reference proteome</keyword>
<reference evidence="2" key="2">
    <citation type="submission" date="2023-01" db="EMBL/GenBank/DDBJ databases">
        <authorList>
            <person name="Sun Q."/>
            <person name="Evtushenko L."/>
        </authorList>
    </citation>
    <scope>NUCLEOTIDE SEQUENCE</scope>
    <source>
        <strain evidence="2">VKM B-2555</strain>
    </source>
</reference>
<evidence type="ECO:0000256" key="1">
    <source>
        <dbReference type="SAM" id="Phobius"/>
    </source>
</evidence>
<gene>
    <name evidence="2" type="ORF">GCM10008171_13110</name>
</gene>
<feature type="transmembrane region" description="Helical" evidence="1">
    <location>
        <begin position="262"/>
        <end position="283"/>
    </location>
</feature>
<keyword evidence="1" id="KW-0812">Transmembrane</keyword>
<name>A0A9W6JFF0_9HYPH</name>